<protein>
    <recommendedName>
        <fullName evidence="3">DUF559 domain-containing protein</fullName>
    </recommendedName>
</protein>
<evidence type="ECO:0000313" key="1">
    <source>
        <dbReference type="EMBL" id="QVT78735.1"/>
    </source>
</evidence>
<keyword evidence="2" id="KW-1185">Reference proteome</keyword>
<name>A0ABX8EE53_9ACTN</name>
<dbReference type="Proteomes" id="UP000679307">
    <property type="component" value="Chromosome"/>
</dbReference>
<organism evidence="1 2">
    <name type="scientific">Nocardioides aquaticus</name>
    <dbReference type="NCBI Taxonomy" id="160826"/>
    <lineage>
        <taxon>Bacteria</taxon>
        <taxon>Bacillati</taxon>
        <taxon>Actinomycetota</taxon>
        <taxon>Actinomycetes</taxon>
        <taxon>Propionibacteriales</taxon>
        <taxon>Nocardioidaceae</taxon>
        <taxon>Nocardioides</taxon>
    </lineage>
</organism>
<accession>A0ABX8EE53</accession>
<reference evidence="1 2" key="1">
    <citation type="submission" date="2021-05" db="EMBL/GenBank/DDBJ databases">
        <title>Complete genome of Nocardioides aquaticus KCTC 9944T isolated from meromictic and hypersaline Ekho Lake, Antarctica.</title>
        <authorList>
            <person name="Hwang K."/>
            <person name="Kim K.M."/>
            <person name="Choe H."/>
        </authorList>
    </citation>
    <scope>NUCLEOTIDE SEQUENCE [LARGE SCALE GENOMIC DNA]</scope>
    <source>
        <strain evidence="1 2">KCTC 9944</strain>
    </source>
</reference>
<dbReference type="EMBL" id="CP075371">
    <property type="protein sequence ID" value="QVT78735.1"/>
    <property type="molecule type" value="Genomic_DNA"/>
</dbReference>
<dbReference type="RefSeq" id="WP_214058279.1">
    <property type="nucleotide sequence ID" value="NZ_BAAAHS010000206.1"/>
</dbReference>
<proteinExistence type="predicted"/>
<evidence type="ECO:0000313" key="2">
    <source>
        <dbReference type="Proteomes" id="UP000679307"/>
    </source>
</evidence>
<sequence>MHPEPRPRGEQHRAVRALIDSQAGMVARRQLTAHGIDWDHVDAEVRGGRWVARTPRVVSTTTGPLSLPQRRWLAVLHAGRRSMLGSLSAAAALGLSGWERDTLTVWVDDELSFELVPGVRFFRTRRPLDLLLRPGGGLPLARLEPAVLLWAAYDADLRSAHGVLAAVVQQRLTTAERLQSWIPRLRPLRRAASFRSVLEDVAHGSHSRAELDLVDLCRVHRLPLPDRQRPRHDAAGRARWTDAEWDLPDGHVVVLEVDGAFHAEVRSWSNDKQRHRRLSGPGRTVVGCTALELRHEPDQLARDLRILLRLDPDESCA</sequence>
<gene>
    <name evidence="1" type="ORF">ENKNEFLB_01113</name>
</gene>
<evidence type="ECO:0008006" key="3">
    <source>
        <dbReference type="Google" id="ProtNLM"/>
    </source>
</evidence>